<dbReference type="InterPro" id="IPR029056">
    <property type="entry name" value="Ribokinase-like"/>
</dbReference>
<dbReference type="GO" id="GO:0005524">
    <property type="term" value="F:ATP binding"/>
    <property type="evidence" value="ECO:0007669"/>
    <property type="project" value="UniProtKB-UniRule"/>
</dbReference>
<comment type="catalytic activity">
    <reaction evidence="7">
        <text>D-tagatofuranose 6-phosphate + ATP = D-tagatofuranose 1,6-bisphosphate + ADP + H(+)</text>
        <dbReference type="Rhea" id="RHEA:12420"/>
        <dbReference type="ChEBI" id="CHEBI:15378"/>
        <dbReference type="ChEBI" id="CHEBI:30616"/>
        <dbReference type="ChEBI" id="CHEBI:58694"/>
        <dbReference type="ChEBI" id="CHEBI:58695"/>
        <dbReference type="ChEBI" id="CHEBI:456216"/>
        <dbReference type="EC" id="2.7.1.144"/>
    </reaction>
</comment>
<dbReference type="PANTHER" id="PTHR46566">
    <property type="entry name" value="1-PHOSPHOFRUCTOKINASE-RELATED"/>
    <property type="match status" value="1"/>
</dbReference>
<evidence type="ECO:0000259" key="9">
    <source>
        <dbReference type="Pfam" id="PF00294"/>
    </source>
</evidence>
<dbReference type="STRING" id="1432562.WN59_01165"/>
<dbReference type="RefSeq" id="WP_046511314.1">
    <property type="nucleotide sequence ID" value="NZ_LAYZ01000001.1"/>
</dbReference>
<dbReference type="GO" id="GO:0005988">
    <property type="term" value="P:lactose metabolic process"/>
    <property type="evidence" value="ECO:0007669"/>
    <property type="project" value="UniProtKB-KW"/>
</dbReference>
<evidence type="ECO:0000256" key="2">
    <source>
        <dbReference type="ARBA" id="ARBA00022679"/>
    </source>
</evidence>
<proteinExistence type="inferred from homology"/>
<keyword evidence="2 7" id="KW-0808">Transferase</keyword>
<dbReference type="PROSITE" id="PS00584">
    <property type="entry name" value="PFKB_KINASES_2"/>
    <property type="match status" value="1"/>
</dbReference>
<organism evidence="10 11">
    <name type="scientific">Salinicoccus sediminis</name>
    <dbReference type="NCBI Taxonomy" id="1432562"/>
    <lineage>
        <taxon>Bacteria</taxon>
        <taxon>Bacillati</taxon>
        <taxon>Bacillota</taxon>
        <taxon>Bacilli</taxon>
        <taxon>Bacillales</taxon>
        <taxon>Staphylococcaceae</taxon>
        <taxon>Salinicoccus</taxon>
    </lineage>
</organism>
<dbReference type="FunFam" id="3.40.1190.20:FF:000001">
    <property type="entry name" value="Phosphofructokinase"/>
    <property type="match status" value="1"/>
</dbReference>
<evidence type="ECO:0000256" key="6">
    <source>
        <dbReference type="ARBA" id="ARBA00047745"/>
    </source>
</evidence>
<gene>
    <name evidence="10" type="ORF">WN59_01165</name>
</gene>
<dbReference type="InterPro" id="IPR002173">
    <property type="entry name" value="Carboh/pur_kinase_PfkB_CS"/>
</dbReference>
<evidence type="ECO:0000256" key="8">
    <source>
        <dbReference type="RuleBase" id="RU369061"/>
    </source>
</evidence>
<dbReference type="GO" id="GO:0009024">
    <property type="term" value="F:tagatose-6-phosphate kinase activity"/>
    <property type="evidence" value="ECO:0007669"/>
    <property type="project" value="UniProtKB-EC"/>
</dbReference>
<dbReference type="NCBIfam" id="TIGR03828">
    <property type="entry name" value="pfkB"/>
    <property type="match status" value="1"/>
</dbReference>
<dbReference type="PATRIC" id="fig|1432562.3.peg.242"/>
<dbReference type="AlphaFoldDB" id="A0A0M2SP46"/>
<dbReference type="OrthoDB" id="9801219at2"/>
<evidence type="ECO:0000313" key="10">
    <source>
        <dbReference type="EMBL" id="KKK35471.1"/>
    </source>
</evidence>
<dbReference type="Pfam" id="PF00294">
    <property type="entry name" value="PfkB"/>
    <property type="match status" value="1"/>
</dbReference>
<dbReference type="GO" id="GO:0008662">
    <property type="term" value="F:1-phosphofructokinase activity"/>
    <property type="evidence" value="ECO:0007669"/>
    <property type="project" value="UniProtKB-UniRule"/>
</dbReference>
<dbReference type="GO" id="GO:0016052">
    <property type="term" value="P:carbohydrate catabolic process"/>
    <property type="evidence" value="ECO:0007669"/>
    <property type="project" value="UniProtKB-ARBA"/>
</dbReference>
<feature type="domain" description="Carbohydrate kinase PfkB" evidence="9">
    <location>
        <begin position="6"/>
        <end position="278"/>
    </location>
</feature>
<dbReference type="PANTHER" id="PTHR46566:SF1">
    <property type="entry name" value="1-PHOSPHOFRUCTOKINASE"/>
    <property type="match status" value="1"/>
</dbReference>
<comment type="pathway">
    <text evidence="7">Carbohydrate metabolism; D-tagatose 6-phosphate degradation; D-glyceraldehyde 3-phosphate and glycerone phosphate from D-tagatose 6-phosphate: step 1/2.</text>
</comment>
<comment type="catalytic activity">
    <reaction evidence="6 8">
        <text>beta-D-fructose 1-phosphate + ATP = beta-D-fructose 1,6-bisphosphate + ADP + H(+)</text>
        <dbReference type="Rhea" id="RHEA:14213"/>
        <dbReference type="ChEBI" id="CHEBI:15378"/>
        <dbReference type="ChEBI" id="CHEBI:30616"/>
        <dbReference type="ChEBI" id="CHEBI:32966"/>
        <dbReference type="ChEBI" id="CHEBI:138881"/>
        <dbReference type="ChEBI" id="CHEBI:456216"/>
        <dbReference type="EC" id="2.7.1.56"/>
    </reaction>
</comment>
<dbReference type="GO" id="GO:0044281">
    <property type="term" value="P:small molecule metabolic process"/>
    <property type="evidence" value="ECO:0007669"/>
    <property type="project" value="UniProtKB-ARBA"/>
</dbReference>
<evidence type="ECO:0000256" key="3">
    <source>
        <dbReference type="ARBA" id="ARBA00022741"/>
    </source>
</evidence>
<dbReference type="UniPathway" id="UPA00704">
    <property type="reaction ID" value="UER00715"/>
</dbReference>
<comment type="similarity">
    <text evidence="7">Belongs to the carbohydrate kinase PfkB family. LacC subfamily.</text>
</comment>
<dbReference type="PROSITE" id="PS00583">
    <property type="entry name" value="PFKB_KINASES_1"/>
    <property type="match status" value="1"/>
</dbReference>
<sequence length="304" mass="32784">MIYTVTFNPSVDYVVRLDEVETGALNRTGDTEKYAGGKGINVSRVLKQLGRESTALGFCGGFTGGFIKDTLESQGISHRFIEIEEDTRINIKLKTASETEINADGPKITDENVESLKDQLAGLTGDDHVIFAGSVPKGHDRLYEELSRLLFEKDISFSIDTEGGKLTSTLQYKPYLIKPNLFELEGIAGRKLVRDTDIVEAAYELVERGASNVLVTLGGEGAVFVNSDVRLRIPSPKGVLRNSVGAGDSTVAGFIAGCESVIEERIRYAIACGSATAFSDDLASCGEIEALVPHIEINSIEGVK</sequence>
<dbReference type="CDD" id="cd01164">
    <property type="entry name" value="FruK_PfkB_like"/>
    <property type="match status" value="1"/>
</dbReference>
<dbReference type="NCBIfam" id="TIGR03168">
    <property type="entry name" value="1-PFK"/>
    <property type="match status" value="1"/>
</dbReference>
<dbReference type="Proteomes" id="UP000034287">
    <property type="component" value="Unassembled WGS sequence"/>
</dbReference>
<dbReference type="InterPro" id="IPR022463">
    <property type="entry name" value="1-PFruKinase"/>
</dbReference>
<dbReference type="EC" id="2.7.1.144" evidence="7"/>
<evidence type="ECO:0000256" key="7">
    <source>
        <dbReference type="PIRNR" id="PIRNR000535"/>
    </source>
</evidence>
<evidence type="ECO:0000256" key="5">
    <source>
        <dbReference type="ARBA" id="ARBA00022840"/>
    </source>
</evidence>
<dbReference type="GO" id="GO:2001059">
    <property type="term" value="P:D-tagatose 6-phosphate catabolic process"/>
    <property type="evidence" value="ECO:0007669"/>
    <property type="project" value="UniProtKB-UniPathway"/>
</dbReference>
<evidence type="ECO:0000256" key="1">
    <source>
        <dbReference type="ARBA" id="ARBA00005380"/>
    </source>
</evidence>
<dbReference type="InterPro" id="IPR011611">
    <property type="entry name" value="PfkB_dom"/>
</dbReference>
<keyword evidence="3 7" id="KW-0547">Nucleotide-binding</keyword>
<keyword evidence="5 7" id="KW-0067">ATP-binding</keyword>
<evidence type="ECO:0000313" key="11">
    <source>
        <dbReference type="Proteomes" id="UP000034287"/>
    </source>
</evidence>
<dbReference type="SUPFAM" id="SSF53613">
    <property type="entry name" value="Ribokinase-like"/>
    <property type="match status" value="1"/>
</dbReference>
<comment type="function">
    <text evidence="8">Catalyzes the ATP-dependent phosphorylation of fructose-l-phosphate to fructose-l,6-bisphosphate.</text>
</comment>
<dbReference type="GO" id="GO:0005829">
    <property type="term" value="C:cytosol"/>
    <property type="evidence" value="ECO:0007669"/>
    <property type="project" value="TreeGrafter"/>
</dbReference>
<dbReference type="Gene3D" id="3.40.1190.20">
    <property type="match status" value="1"/>
</dbReference>
<protein>
    <recommendedName>
        <fullName evidence="7">Tagatose-6-phosphate kinase</fullName>
        <ecNumber evidence="7">2.7.1.144</ecNumber>
    </recommendedName>
</protein>
<dbReference type="InterPro" id="IPR017583">
    <property type="entry name" value="Tagatose/fructose_Pkinase"/>
</dbReference>
<dbReference type="PIRSF" id="PIRSF000535">
    <property type="entry name" value="1PFK/6PFK/LacC"/>
    <property type="match status" value="1"/>
</dbReference>
<reference evidence="10 11" key="1">
    <citation type="submission" date="2015-04" db="EMBL/GenBank/DDBJ databases">
        <title>Taxonomic description and genome sequence of Salinicoccus sediminis sp. nov., a novel hyper halotolerant bacterium isolated from marine sediment.</title>
        <authorList>
            <person name="Mathan Kumar R."/>
            <person name="Kaur G."/>
            <person name="Kumar N."/>
            <person name="Kumar A."/>
            <person name="Singh N.K."/>
            <person name="Kaur N."/>
            <person name="Mayilraj S."/>
        </authorList>
    </citation>
    <scope>NUCLEOTIDE SEQUENCE [LARGE SCALE GENOMIC DNA]</scope>
    <source>
        <strain evidence="10 11">SV-16</strain>
    </source>
</reference>
<evidence type="ECO:0000256" key="4">
    <source>
        <dbReference type="ARBA" id="ARBA00022777"/>
    </source>
</evidence>
<accession>A0A0M2SP46</accession>
<comment type="similarity">
    <text evidence="1">Belongs to the carbohydrate kinase pfkB family.</text>
</comment>
<name>A0A0M2SP46_9STAP</name>
<keyword evidence="4 8" id="KW-0418">Kinase</keyword>
<keyword evidence="11" id="KW-1185">Reference proteome</keyword>
<dbReference type="EMBL" id="LAYZ01000001">
    <property type="protein sequence ID" value="KKK35471.1"/>
    <property type="molecule type" value="Genomic_DNA"/>
</dbReference>
<keyword evidence="7" id="KW-0423">Lactose metabolism</keyword>
<comment type="caution">
    <text evidence="10">The sequence shown here is derived from an EMBL/GenBank/DDBJ whole genome shotgun (WGS) entry which is preliminary data.</text>
</comment>